<gene>
    <name evidence="9" type="ORF">INT44_006557</name>
</gene>
<feature type="domain" description="DUF2421" evidence="7">
    <location>
        <begin position="1076"/>
        <end position="1284"/>
    </location>
</feature>
<feature type="transmembrane region" description="Helical" evidence="6">
    <location>
        <begin position="224"/>
        <end position="256"/>
    </location>
</feature>
<dbReference type="PANTHER" id="PTHR47804">
    <property type="entry name" value="60S RIBOSOMAL PROTEIN L19"/>
    <property type="match status" value="1"/>
</dbReference>
<evidence type="ECO:0000256" key="5">
    <source>
        <dbReference type="SAM" id="MobiDB-lite"/>
    </source>
</evidence>
<feature type="transmembrane region" description="Helical" evidence="6">
    <location>
        <begin position="1050"/>
        <end position="1072"/>
    </location>
</feature>
<feature type="compositionally biased region" description="Basic and acidic residues" evidence="5">
    <location>
        <begin position="180"/>
        <end position="194"/>
    </location>
</feature>
<feature type="compositionally biased region" description="Basic and acidic residues" evidence="5">
    <location>
        <begin position="109"/>
        <end position="118"/>
    </location>
</feature>
<feature type="transmembrane region" description="Helical" evidence="6">
    <location>
        <begin position="305"/>
        <end position="325"/>
    </location>
</feature>
<feature type="region of interest" description="Disordered" evidence="5">
    <location>
        <begin position="1"/>
        <end position="36"/>
    </location>
</feature>
<feature type="compositionally biased region" description="Polar residues" evidence="5">
    <location>
        <begin position="58"/>
        <end position="80"/>
    </location>
</feature>
<dbReference type="PRINTS" id="PR02047">
    <property type="entry name" value="BREFELDNASP4"/>
</dbReference>
<keyword evidence="2 6" id="KW-0812">Transmembrane</keyword>
<evidence type="ECO:0000256" key="2">
    <source>
        <dbReference type="ARBA" id="ARBA00022692"/>
    </source>
</evidence>
<accession>A0A8H7UHX1</accession>
<evidence type="ECO:0000259" key="8">
    <source>
        <dbReference type="Pfam" id="PF13515"/>
    </source>
</evidence>
<dbReference type="Proteomes" id="UP000612746">
    <property type="component" value="Unassembled WGS sequence"/>
</dbReference>
<sequence>MITKKSEELKIPYTPARPDIPDMSVGNDHQSQNDGPADWAFRKFAEAGQIAVVPSPNPARSSVRTSRTATAQNTPSSQDIMDQRGGYFDLEVFDLNPADPTRLQRKRHIEASQDRSREDELESDPTENSGDDSNAVKNSRPISTNTTNSQIRPSRSPSLENIHPTTAISESSPSPPPPAGKDKEVLAKPEKTSSEVETRKAKILKVLHEKFPRRIVHRVIKTSLAYATCVILCSINAIIVAIGPAVFLCITGCLFTHPGRTMGAQIDATITSVMGVVLAVLWAIAGMAASVSYNRTYADDLGSHQAGVGINAAFLVVGIMFAQLLRMRFPKFQFFSLQFMIVQIFCNTKLINLTAMDYEGVLQFGIPLVLGAGVSLFYNLALWRETAVDGLGRAMHDTVKGSQAMLKLVTDQFELEFNTENIDVDAVNSTSAKMRAGYTKIMTAYKDSKYELSHAYISPIKAKPIYKSLSSLTKHLSILGASLRSEKALFEAALNAFEPHDSETSDDDDVLSRAMSATNMHADHVNRNSRTDFSANPSRAQSPENEFYDQNQLTVNSVASLNSSHAYMIKPPKKRLKQIEYGDKELFVAYLESLRDPLLMLSKACTRGMNCVSGGISYEWELDDVRQDGTHSWAYYISHVFSIRKSEPVRKASSSDSIEDHCDRHCDCPERLRAAIARFDNDEHERMETLKRINKKRRFGPLDLGLREEVFLVFFFIFCLREVAKELGNLTSTLNDIKDTVDRGKNGVRKRHFYFPHLVGSKGKWGKWASFSSHQAVKDKGGHTLQHFKDNLPHTATSEFEDEYRLTTIQTNLSSKTRKKRSQSVGAQSLRRRKSSANKRQPNNLGDLDEEHGSGHMHPPVYDGSNYKSREPSIMSNHESGHSDIEAPAVAPRIKIPLNVRLRYLVWRISQALSSYECKFTIKMGLAVFVLALPAYIPSSQEWYASDRGQWAAVTVIAIMNPTTGGTINGSLWRVVGTLVGSFVGWAAIAANGGPYVTVLFGFLLALIFFYVHLATSYNRVCTVVMTAFEIVAVAGQVNPLPGETTEMMVLKRTATMIVGIGVALVFSWLLWPFVARHQLKKSVADVIYELGEYYAFIISAFLYDDIHRIHSPDDIKSCEKQERSLQRAIVACRELLKLTLHEPGLKAPFPTDFYSEMITSTQNLLDRLCSLKCAVVDMPVEVRRKTINPSVYLYRRDMTAALLLHFHTLSVSLKAKQPLPAYMPSARLARIRLMNRRREHHQDSTDTMVQFKYLTWFAMASSSEEIIEELEHLTILIRYITGESKNSHLVRTSGVRLQERQKCNRGFYDLEGTF</sequence>
<evidence type="ECO:0000313" key="10">
    <source>
        <dbReference type="Proteomes" id="UP000612746"/>
    </source>
</evidence>
<name>A0A8H7UHX1_9FUNG</name>
<feature type="transmembrane region" description="Helical" evidence="6">
    <location>
        <begin position="996"/>
        <end position="1014"/>
    </location>
</feature>
<dbReference type="EMBL" id="JAEPRA010000010">
    <property type="protein sequence ID" value="KAG2179709.1"/>
    <property type="molecule type" value="Genomic_DNA"/>
</dbReference>
<evidence type="ECO:0000256" key="3">
    <source>
        <dbReference type="ARBA" id="ARBA00022989"/>
    </source>
</evidence>
<keyword evidence="10" id="KW-1185">Reference proteome</keyword>
<keyword evidence="4 6" id="KW-0472">Membrane</keyword>
<feature type="compositionally biased region" description="Basic and acidic residues" evidence="5">
    <location>
        <begin position="1"/>
        <end position="10"/>
    </location>
</feature>
<feature type="region of interest" description="Disordered" evidence="5">
    <location>
        <begin position="811"/>
        <end position="883"/>
    </location>
</feature>
<feature type="domain" description="Integral membrane bound transporter" evidence="8">
    <location>
        <begin position="942"/>
        <end position="1067"/>
    </location>
</feature>
<evidence type="ECO:0000256" key="4">
    <source>
        <dbReference type="ARBA" id="ARBA00023136"/>
    </source>
</evidence>
<protein>
    <submittedName>
        <fullName evidence="9">Uncharacterized protein</fullName>
    </submittedName>
</protein>
<dbReference type="GO" id="GO:0016020">
    <property type="term" value="C:membrane"/>
    <property type="evidence" value="ECO:0007669"/>
    <property type="project" value="UniProtKB-SubCell"/>
</dbReference>
<feature type="transmembrane region" description="Helical" evidence="6">
    <location>
        <begin position="1021"/>
        <end position="1038"/>
    </location>
</feature>
<dbReference type="PANTHER" id="PTHR47804:SF4">
    <property type="entry name" value="AFR661WP"/>
    <property type="match status" value="1"/>
</dbReference>
<evidence type="ECO:0000259" key="7">
    <source>
        <dbReference type="Pfam" id="PF10334"/>
    </source>
</evidence>
<feature type="transmembrane region" description="Helical" evidence="6">
    <location>
        <begin position="361"/>
        <end position="383"/>
    </location>
</feature>
<dbReference type="OrthoDB" id="1924968at2759"/>
<keyword evidence="3 6" id="KW-1133">Transmembrane helix</keyword>
<feature type="transmembrane region" description="Helical" evidence="6">
    <location>
        <begin position="268"/>
        <end position="293"/>
    </location>
</feature>
<dbReference type="InterPro" id="IPR023244">
    <property type="entry name" value="Brefeldin_A-sensitivity_4"/>
</dbReference>
<evidence type="ECO:0000256" key="1">
    <source>
        <dbReference type="ARBA" id="ARBA00004141"/>
    </source>
</evidence>
<dbReference type="Pfam" id="PF13515">
    <property type="entry name" value="FUSC_2"/>
    <property type="match status" value="1"/>
</dbReference>
<feature type="transmembrane region" description="Helical" evidence="6">
    <location>
        <begin position="949"/>
        <end position="965"/>
    </location>
</feature>
<dbReference type="InterPro" id="IPR018820">
    <property type="entry name" value="BRE4-related_DUF2421"/>
</dbReference>
<dbReference type="InterPro" id="IPR052430">
    <property type="entry name" value="IVT-Associated"/>
</dbReference>
<feature type="transmembrane region" description="Helical" evidence="6">
    <location>
        <begin position="337"/>
        <end position="355"/>
    </location>
</feature>
<feature type="region of interest" description="Disordered" evidence="5">
    <location>
        <begin position="51"/>
        <end position="194"/>
    </location>
</feature>
<evidence type="ECO:0000313" key="9">
    <source>
        <dbReference type="EMBL" id="KAG2179709.1"/>
    </source>
</evidence>
<feature type="compositionally biased region" description="Polar residues" evidence="5">
    <location>
        <begin position="126"/>
        <end position="170"/>
    </location>
</feature>
<evidence type="ECO:0000256" key="6">
    <source>
        <dbReference type="SAM" id="Phobius"/>
    </source>
</evidence>
<organism evidence="9 10">
    <name type="scientific">Umbelopsis vinacea</name>
    <dbReference type="NCBI Taxonomy" id="44442"/>
    <lineage>
        <taxon>Eukaryota</taxon>
        <taxon>Fungi</taxon>
        <taxon>Fungi incertae sedis</taxon>
        <taxon>Mucoromycota</taxon>
        <taxon>Mucoromycotina</taxon>
        <taxon>Umbelopsidomycetes</taxon>
        <taxon>Umbelopsidales</taxon>
        <taxon>Umbelopsidaceae</taxon>
        <taxon>Umbelopsis</taxon>
    </lineage>
</organism>
<reference evidence="9" key="1">
    <citation type="submission" date="2020-12" db="EMBL/GenBank/DDBJ databases">
        <title>Metabolic potential, ecology and presence of endohyphal bacteria is reflected in genomic diversity of Mucoromycotina.</title>
        <authorList>
            <person name="Muszewska A."/>
            <person name="Okrasinska A."/>
            <person name="Steczkiewicz K."/>
            <person name="Drgas O."/>
            <person name="Orlowska M."/>
            <person name="Perlinska-Lenart U."/>
            <person name="Aleksandrzak-Piekarczyk T."/>
            <person name="Szatraj K."/>
            <person name="Zielenkiewicz U."/>
            <person name="Pilsyk S."/>
            <person name="Malc E."/>
            <person name="Mieczkowski P."/>
            <person name="Kruszewska J.S."/>
            <person name="Biernat P."/>
            <person name="Pawlowska J."/>
        </authorList>
    </citation>
    <scope>NUCLEOTIDE SEQUENCE</scope>
    <source>
        <strain evidence="9">WA0000051536</strain>
    </source>
</reference>
<comment type="caution">
    <text evidence="9">The sequence shown here is derived from an EMBL/GenBank/DDBJ whole genome shotgun (WGS) entry which is preliminary data.</text>
</comment>
<comment type="subcellular location">
    <subcellularLocation>
        <location evidence="1">Membrane</location>
        <topology evidence="1">Multi-pass membrane protein</topology>
    </subcellularLocation>
</comment>
<dbReference type="Pfam" id="PF10334">
    <property type="entry name" value="BRE4"/>
    <property type="match status" value="1"/>
</dbReference>
<dbReference type="InterPro" id="IPR049453">
    <property type="entry name" value="Memb_transporter_dom"/>
</dbReference>
<proteinExistence type="predicted"/>